<dbReference type="EMBL" id="LAZR01024136">
    <property type="protein sequence ID" value="KKL76169.1"/>
    <property type="molecule type" value="Genomic_DNA"/>
</dbReference>
<gene>
    <name evidence="1" type="ORF">LCGC14_2047620</name>
</gene>
<proteinExistence type="predicted"/>
<organism evidence="1">
    <name type="scientific">marine sediment metagenome</name>
    <dbReference type="NCBI Taxonomy" id="412755"/>
    <lineage>
        <taxon>unclassified sequences</taxon>
        <taxon>metagenomes</taxon>
        <taxon>ecological metagenomes</taxon>
    </lineage>
</organism>
<name>A0A0F9EQ39_9ZZZZ</name>
<comment type="caution">
    <text evidence="1">The sequence shown here is derived from an EMBL/GenBank/DDBJ whole genome shotgun (WGS) entry which is preliminary data.</text>
</comment>
<reference evidence="1" key="1">
    <citation type="journal article" date="2015" name="Nature">
        <title>Complex archaea that bridge the gap between prokaryotes and eukaryotes.</title>
        <authorList>
            <person name="Spang A."/>
            <person name="Saw J.H."/>
            <person name="Jorgensen S.L."/>
            <person name="Zaremba-Niedzwiedzka K."/>
            <person name="Martijn J."/>
            <person name="Lind A.E."/>
            <person name="van Eijk R."/>
            <person name="Schleper C."/>
            <person name="Guy L."/>
            <person name="Ettema T.J."/>
        </authorList>
    </citation>
    <scope>NUCLEOTIDE SEQUENCE</scope>
</reference>
<sequence>MAVGGAKITGFAKVKANLNREILKIEGRSMKGLILSSIIVHRDMES</sequence>
<evidence type="ECO:0000313" key="1">
    <source>
        <dbReference type="EMBL" id="KKL76169.1"/>
    </source>
</evidence>
<dbReference type="AlphaFoldDB" id="A0A0F9EQ39"/>
<feature type="non-terminal residue" evidence="1">
    <location>
        <position position="46"/>
    </location>
</feature>
<protein>
    <submittedName>
        <fullName evidence="1">Uncharacterized protein</fullName>
    </submittedName>
</protein>
<accession>A0A0F9EQ39</accession>